<evidence type="ECO:0000256" key="1">
    <source>
        <dbReference type="ARBA" id="ARBA00022729"/>
    </source>
</evidence>
<evidence type="ECO:0000256" key="2">
    <source>
        <dbReference type="SAM" id="SignalP"/>
    </source>
</evidence>
<dbReference type="PANTHER" id="PTHR45460:SF2">
    <property type="entry name" value="ALPHA 1,3 GLUCANASE, GH71 FAMILY (EUROFUNG)"/>
    <property type="match status" value="1"/>
</dbReference>
<sequence>MNTAAKRIWASAGCLLWLGLLGCQSEAPPSSSTAVSSAPVVPAEEQAVRQFCGACHLTPRPDSFVKREWRPEVEQGYRFHLESGRLDLLPPPQEAVIAYFEGLAPERFAWNDPLLVSATHRPSPLAFTAETISAPVDTAAAIARIDRPRSAPPNLLFLSDMRGGRVWAWDRGKTPPRMRWTVPHPAAVVTAALGPQPTPGALIADLGSFLPEDHHRGGVWWAAWDRPEDLQPLISGLGRVSHLSVGDLDADGDDDLIVSVFGWHKTGGLFVYWNEAPQGTWPHLRPELLDSRPGALRAEICDLDGDGTPEIVCAFAQEHETLDVYRRQHSGGFTRTLLYRAPDPSWGSSDFVIVDLDRDGRSDVLMCYGDSFDGGDLRPYHGITWLRQEPEGRFEDRRLAGMPGVHRAVPADLDLDGDLDLAAVALLPESILQDPARPRLASVVWFEQTEGARFVPHVLEWNTCQHATCEVLDADGDGDEDILAGHYHWSGDAAAVLTLFRNSLRSSTASPQEIADPGK</sequence>
<dbReference type="PROSITE" id="PS51257">
    <property type="entry name" value="PROKAR_LIPOPROTEIN"/>
    <property type="match status" value="1"/>
</dbReference>
<dbReference type="SUPFAM" id="SSF69318">
    <property type="entry name" value="Integrin alpha N-terminal domain"/>
    <property type="match status" value="1"/>
</dbReference>
<reference evidence="3" key="1">
    <citation type="journal article" date="2020" name="mSystems">
        <title>Genome- and Community-Level Interaction Insights into Carbon Utilization and Element Cycling Functions of Hydrothermarchaeota in Hydrothermal Sediment.</title>
        <authorList>
            <person name="Zhou Z."/>
            <person name="Liu Y."/>
            <person name="Xu W."/>
            <person name="Pan J."/>
            <person name="Luo Z.H."/>
            <person name="Li M."/>
        </authorList>
    </citation>
    <scope>NUCLEOTIDE SEQUENCE [LARGE SCALE GENOMIC DNA]</scope>
    <source>
        <strain evidence="3">SpSt-508</strain>
    </source>
</reference>
<organism evidence="3">
    <name type="scientific">Schlesneria paludicola</name>
    <dbReference type="NCBI Taxonomy" id="360056"/>
    <lineage>
        <taxon>Bacteria</taxon>
        <taxon>Pseudomonadati</taxon>
        <taxon>Planctomycetota</taxon>
        <taxon>Planctomycetia</taxon>
        <taxon>Planctomycetales</taxon>
        <taxon>Planctomycetaceae</taxon>
        <taxon>Schlesneria</taxon>
    </lineage>
</organism>
<proteinExistence type="predicted"/>
<dbReference type="Gene3D" id="2.130.10.130">
    <property type="entry name" value="Integrin alpha, N-terminal"/>
    <property type="match status" value="1"/>
</dbReference>
<dbReference type="InterPro" id="IPR013517">
    <property type="entry name" value="FG-GAP"/>
</dbReference>
<dbReference type="AlphaFoldDB" id="A0A7C4QQJ6"/>
<feature type="signal peptide" evidence="2">
    <location>
        <begin position="1"/>
        <end position="27"/>
    </location>
</feature>
<dbReference type="Pfam" id="PF13517">
    <property type="entry name" value="FG-GAP_3"/>
    <property type="match status" value="1"/>
</dbReference>
<protein>
    <submittedName>
        <fullName evidence="3">VCBS repeat-containing protein</fullName>
    </submittedName>
</protein>
<dbReference type="EMBL" id="DSVQ01000015">
    <property type="protein sequence ID" value="HGT39845.1"/>
    <property type="molecule type" value="Genomic_DNA"/>
</dbReference>
<dbReference type="InterPro" id="IPR028994">
    <property type="entry name" value="Integrin_alpha_N"/>
</dbReference>
<evidence type="ECO:0000313" key="3">
    <source>
        <dbReference type="EMBL" id="HGT39845.1"/>
    </source>
</evidence>
<comment type="caution">
    <text evidence="3">The sequence shown here is derived from an EMBL/GenBank/DDBJ whole genome shotgun (WGS) entry which is preliminary data.</text>
</comment>
<name>A0A7C4QQJ6_9PLAN</name>
<accession>A0A7C4QQJ6</accession>
<feature type="chain" id="PRO_5027632559" evidence="2">
    <location>
        <begin position="28"/>
        <end position="519"/>
    </location>
</feature>
<gene>
    <name evidence="3" type="ORF">ENS64_11380</name>
</gene>
<keyword evidence="1 2" id="KW-0732">Signal</keyword>
<dbReference type="PANTHER" id="PTHR45460">
    <property type="entry name" value="SIMILAR TO CYSTEINE PROTEINASE"/>
    <property type="match status" value="1"/>
</dbReference>